<name>F4Y1Q9_9CYAN</name>
<dbReference type="Proteomes" id="UP000003959">
    <property type="component" value="Unassembled WGS sequence"/>
</dbReference>
<protein>
    <submittedName>
        <fullName evidence="1">Uncharacterized protein</fullName>
    </submittedName>
</protein>
<dbReference type="RefSeq" id="WP_008190074.1">
    <property type="nucleotide sequence ID" value="NZ_GL890970.1"/>
</dbReference>
<sequence length="87" mass="9995">MLIRFTDFVPNPDNNPEYLIPGNTSQIFFGKKEPVEHRLKGSRKAVMNTIYSLYTQGYAQLYEWTPLEPSGIPGEVISTLTRYLILD</sequence>
<evidence type="ECO:0000313" key="1">
    <source>
        <dbReference type="EMBL" id="EGJ29201.1"/>
    </source>
</evidence>
<dbReference type="AlphaFoldDB" id="F4Y1Q9"/>
<dbReference type="EMBL" id="GL890970">
    <property type="protein sequence ID" value="EGJ29201.1"/>
    <property type="molecule type" value="Genomic_DNA"/>
</dbReference>
<organism evidence="1 2">
    <name type="scientific">Moorena producens 3L</name>
    <dbReference type="NCBI Taxonomy" id="489825"/>
    <lineage>
        <taxon>Bacteria</taxon>
        <taxon>Bacillati</taxon>
        <taxon>Cyanobacteriota</taxon>
        <taxon>Cyanophyceae</taxon>
        <taxon>Coleofasciculales</taxon>
        <taxon>Coleofasciculaceae</taxon>
        <taxon>Moorena</taxon>
    </lineage>
</organism>
<reference evidence="2" key="1">
    <citation type="journal article" date="2011" name="Proc. Natl. Acad. Sci. U.S.A.">
        <title>Genomic insights into the physiology and ecology of the marine filamentous cyanobacterium Lyngbya majuscula.</title>
        <authorList>
            <person name="Jones A.C."/>
            <person name="Monroe E.A."/>
            <person name="Podell S."/>
            <person name="Hess W.R."/>
            <person name="Klages S."/>
            <person name="Esquenazi E."/>
            <person name="Niessen S."/>
            <person name="Hoover H."/>
            <person name="Rothmann M."/>
            <person name="Lasken R.S."/>
            <person name="Yates J.R.III."/>
            <person name="Reinhardt R."/>
            <person name="Kube M."/>
            <person name="Burkart M.D."/>
            <person name="Allen E.E."/>
            <person name="Dorrestein P.C."/>
            <person name="Gerwick W.H."/>
            <person name="Gerwick L."/>
        </authorList>
    </citation>
    <scope>NUCLEOTIDE SEQUENCE [LARGE SCALE GENOMIC DNA]</scope>
    <source>
        <strain evidence="2">3L</strain>
    </source>
</reference>
<evidence type="ECO:0000313" key="2">
    <source>
        <dbReference type="Proteomes" id="UP000003959"/>
    </source>
</evidence>
<keyword evidence="2" id="KW-1185">Reference proteome</keyword>
<accession>F4Y1Q9</accession>
<proteinExistence type="predicted"/>
<dbReference type="HOGENOM" id="CLU_183721_2_0_3"/>
<dbReference type="eggNOG" id="ENOG50343HX">
    <property type="taxonomic scope" value="Bacteria"/>
</dbReference>
<gene>
    <name evidence="1" type="ORF">LYNGBM3L_66830</name>
</gene>